<accession>A0ABP9LNG1</accession>
<gene>
    <name evidence="2" type="ORF">GCM10023209_32500</name>
</gene>
<keyword evidence="3" id="KW-1185">Reference proteome</keyword>
<dbReference type="RefSeq" id="WP_259553438.1">
    <property type="nucleotide sequence ID" value="NZ_BAABHW010000006.1"/>
</dbReference>
<keyword evidence="1" id="KW-1133">Transmembrane helix</keyword>
<name>A0ABP9LNG1_9RHOB</name>
<protein>
    <recommendedName>
        <fullName evidence="4">NfeD-like C-terminal domain-containing protein</fullName>
    </recommendedName>
</protein>
<dbReference type="Proteomes" id="UP001499910">
    <property type="component" value="Unassembled WGS sequence"/>
</dbReference>
<feature type="transmembrane region" description="Helical" evidence="1">
    <location>
        <begin position="7"/>
        <end position="24"/>
    </location>
</feature>
<dbReference type="EMBL" id="BAABHW010000006">
    <property type="protein sequence ID" value="GAA5079832.1"/>
    <property type="molecule type" value="Genomic_DNA"/>
</dbReference>
<feature type="transmembrane region" description="Helical" evidence="1">
    <location>
        <begin position="57"/>
        <end position="75"/>
    </location>
</feature>
<organism evidence="2 3">
    <name type="scientific">[Roseibacterium] beibuensis</name>
    <dbReference type="NCBI Taxonomy" id="1193142"/>
    <lineage>
        <taxon>Bacteria</taxon>
        <taxon>Pseudomonadati</taxon>
        <taxon>Pseudomonadota</taxon>
        <taxon>Alphaproteobacteria</taxon>
        <taxon>Rhodobacterales</taxon>
        <taxon>Roseobacteraceae</taxon>
        <taxon>Roseicyclus</taxon>
    </lineage>
</organism>
<comment type="caution">
    <text evidence="2">The sequence shown here is derived from an EMBL/GenBank/DDBJ whole genome shotgun (WGS) entry which is preliminary data.</text>
</comment>
<keyword evidence="1" id="KW-0812">Transmembrane</keyword>
<evidence type="ECO:0000256" key="1">
    <source>
        <dbReference type="SAM" id="Phobius"/>
    </source>
</evidence>
<reference evidence="3" key="1">
    <citation type="journal article" date="2019" name="Int. J. Syst. Evol. Microbiol.">
        <title>The Global Catalogue of Microorganisms (GCM) 10K type strain sequencing project: providing services to taxonomists for standard genome sequencing and annotation.</title>
        <authorList>
            <consortium name="The Broad Institute Genomics Platform"/>
            <consortium name="The Broad Institute Genome Sequencing Center for Infectious Disease"/>
            <person name="Wu L."/>
            <person name="Ma J."/>
        </authorList>
    </citation>
    <scope>NUCLEOTIDE SEQUENCE [LARGE SCALE GENOMIC DNA]</scope>
    <source>
        <strain evidence="3">JCM 18015</strain>
    </source>
</reference>
<evidence type="ECO:0000313" key="3">
    <source>
        <dbReference type="Proteomes" id="UP001499910"/>
    </source>
</evidence>
<sequence length="96" mass="10360">MTLWSEWWVWGVAAIALAVGEVILPTFVLLGFAIGAAVVALLLLVGGPLAVWLGGSIPALLLVFAVISLISWLGLRQWLGVYRGQVKTFDRDINDD</sequence>
<keyword evidence="1" id="KW-0472">Membrane</keyword>
<evidence type="ECO:0000313" key="2">
    <source>
        <dbReference type="EMBL" id="GAA5079832.1"/>
    </source>
</evidence>
<proteinExistence type="predicted"/>
<evidence type="ECO:0008006" key="4">
    <source>
        <dbReference type="Google" id="ProtNLM"/>
    </source>
</evidence>
<feature type="transmembrane region" description="Helical" evidence="1">
    <location>
        <begin position="29"/>
        <end position="51"/>
    </location>
</feature>